<feature type="domain" description="CobQ/CobB/MinD/ParA nucleotide binding" evidence="8">
    <location>
        <begin position="4"/>
        <end position="227"/>
    </location>
</feature>
<evidence type="ECO:0000313" key="11">
    <source>
        <dbReference type="Proteomes" id="UP000030624"/>
    </source>
</evidence>
<dbReference type="EMBL" id="CP009552">
    <property type="protein sequence ID" value="AIY89770.1"/>
    <property type="molecule type" value="Genomic_DNA"/>
</dbReference>
<dbReference type="InterPro" id="IPR033949">
    <property type="entry name" value="CobQ_GATase1"/>
</dbReference>
<dbReference type="NCBIfam" id="NF001989">
    <property type="entry name" value="PRK00784.1"/>
    <property type="match status" value="1"/>
</dbReference>
<comment type="function">
    <text evidence="6 7">Catalyzes amidations at positions B, D, E, and G on adenosylcobyrinic A,C-diamide. NH(2) groups are provided by glutamine, and one molecule of ATP is hydrogenolyzed for each amidation.</text>
</comment>
<evidence type="ECO:0000256" key="1">
    <source>
        <dbReference type="ARBA" id="ARBA00004953"/>
    </source>
</evidence>
<evidence type="ECO:0000256" key="6">
    <source>
        <dbReference type="ARBA" id="ARBA00025166"/>
    </source>
</evidence>
<reference evidence="10 11" key="1">
    <citation type="journal article" date="2015" name="Appl. Environ. Microbiol.">
        <title>The Geoglobus acetivorans genome: Fe(III) reduction, acetate utilization, autotrophic growth, and degradation of aromatic compounds in a hyperthermophilic archaeon.</title>
        <authorList>
            <person name="Mardanov A.V."/>
            <person name="Slododkina G.B."/>
            <person name="Slobodkin A.I."/>
            <person name="Beletsky A.V."/>
            <person name="Gavrilov S.N."/>
            <person name="Kublanov I.V."/>
            <person name="Bonch-Osmolovskaya E.A."/>
            <person name="Skryabin K.G."/>
            <person name="Ravin N.V."/>
        </authorList>
    </citation>
    <scope>NUCLEOTIDE SEQUENCE [LARGE SCALE GENOMIC DNA]</scope>
    <source>
        <strain evidence="10 11">SBH6</strain>
    </source>
</reference>
<evidence type="ECO:0000256" key="2">
    <source>
        <dbReference type="ARBA" id="ARBA00006205"/>
    </source>
</evidence>
<evidence type="ECO:0000313" key="10">
    <source>
        <dbReference type="EMBL" id="AIY89770.1"/>
    </source>
</evidence>
<dbReference type="eggNOG" id="arCOG00105">
    <property type="taxonomic scope" value="Archaea"/>
</dbReference>
<dbReference type="InterPro" id="IPR027417">
    <property type="entry name" value="P-loop_NTPase"/>
</dbReference>
<feature type="domain" description="CobB/CobQ-like glutamine amidotransferase" evidence="9">
    <location>
        <begin position="246"/>
        <end position="422"/>
    </location>
</feature>
<protein>
    <recommendedName>
        <fullName evidence="3 7">Probable cobyric acid synthase</fullName>
    </recommendedName>
</protein>
<dbReference type="InterPro" id="IPR029062">
    <property type="entry name" value="Class_I_gatase-like"/>
</dbReference>
<dbReference type="GO" id="GO:0009236">
    <property type="term" value="P:cobalamin biosynthetic process"/>
    <property type="evidence" value="ECO:0007669"/>
    <property type="project" value="UniProtKB-UniRule"/>
</dbReference>
<feature type="active site" description="Nucleophile" evidence="7">
    <location>
        <position position="320"/>
    </location>
</feature>
<evidence type="ECO:0000259" key="8">
    <source>
        <dbReference type="Pfam" id="PF01656"/>
    </source>
</evidence>
<keyword evidence="5 7" id="KW-0315">Glutamine amidotransferase</keyword>
<dbReference type="HAMAP" id="MF_00028">
    <property type="entry name" value="CobQ"/>
    <property type="match status" value="1"/>
</dbReference>
<dbReference type="RefSeq" id="WP_048091236.1">
    <property type="nucleotide sequence ID" value="NZ_CP009552.1"/>
</dbReference>
<dbReference type="STRING" id="565033.GACE_0719"/>
<dbReference type="Gene3D" id="3.40.50.880">
    <property type="match status" value="1"/>
</dbReference>
<dbReference type="AlphaFoldDB" id="A0A0A7GCL1"/>
<dbReference type="PANTHER" id="PTHR21343">
    <property type="entry name" value="DETHIOBIOTIN SYNTHETASE"/>
    <property type="match status" value="1"/>
</dbReference>
<name>A0A0A7GCL1_GEOAI</name>
<dbReference type="NCBIfam" id="TIGR00313">
    <property type="entry name" value="cobQ"/>
    <property type="match status" value="1"/>
</dbReference>
<dbReference type="Pfam" id="PF01656">
    <property type="entry name" value="CbiA"/>
    <property type="match status" value="1"/>
</dbReference>
<dbReference type="CDD" id="cd01750">
    <property type="entry name" value="GATase1_CobQ"/>
    <property type="match status" value="1"/>
</dbReference>
<evidence type="ECO:0000256" key="3">
    <source>
        <dbReference type="ARBA" id="ARBA00014921"/>
    </source>
</evidence>
<dbReference type="InterPro" id="IPR004459">
    <property type="entry name" value="CobQ_synth"/>
</dbReference>
<dbReference type="UniPathway" id="UPA00148"/>
<feature type="active site" evidence="7">
    <location>
        <position position="415"/>
    </location>
</feature>
<dbReference type="PANTHER" id="PTHR21343:SF1">
    <property type="entry name" value="COBYRIC ACID SYNTHASE"/>
    <property type="match status" value="1"/>
</dbReference>
<evidence type="ECO:0000256" key="5">
    <source>
        <dbReference type="ARBA" id="ARBA00022962"/>
    </source>
</evidence>
<dbReference type="InterPro" id="IPR047045">
    <property type="entry name" value="CobQ_N"/>
</dbReference>
<dbReference type="Gene3D" id="3.40.50.300">
    <property type="entry name" value="P-loop containing nucleotide triphosphate hydrolases"/>
    <property type="match status" value="1"/>
</dbReference>
<organism evidence="10 11">
    <name type="scientific">Geoglobus acetivorans</name>
    <dbReference type="NCBI Taxonomy" id="565033"/>
    <lineage>
        <taxon>Archaea</taxon>
        <taxon>Methanobacteriati</taxon>
        <taxon>Methanobacteriota</taxon>
        <taxon>Archaeoglobi</taxon>
        <taxon>Archaeoglobales</taxon>
        <taxon>Archaeoglobaceae</taxon>
        <taxon>Geoglobus</taxon>
    </lineage>
</organism>
<dbReference type="KEGG" id="gac:GACE_0719"/>
<dbReference type="SUPFAM" id="SSF52317">
    <property type="entry name" value="Class I glutamine amidotransferase-like"/>
    <property type="match status" value="1"/>
</dbReference>
<dbReference type="InterPro" id="IPR011698">
    <property type="entry name" value="GATase_3"/>
</dbReference>
<evidence type="ECO:0000256" key="4">
    <source>
        <dbReference type="ARBA" id="ARBA00022573"/>
    </source>
</evidence>
<dbReference type="PROSITE" id="PS51274">
    <property type="entry name" value="GATASE_COBBQ"/>
    <property type="match status" value="1"/>
</dbReference>
<dbReference type="GeneID" id="24797318"/>
<keyword evidence="4 7" id="KW-0169">Cobalamin biosynthesis</keyword>
<accession>A0A0A7GCL1</accession>
<gene>
    <name evidence="7" type="primary">cobQ</name>
    <name evidence="10" type="ORF">GACE_0719</name>
</gene>
<proteinExistence type="inferred from homology"/>
<evidence type="ECO:0000256" key="7">
    <source>
        <dbReference type="HAMAP-Rule" id="MF_00028"/>
    </source>
</evidence>
<dbReference type="GO" id="GO:0015420">
    <property type="term" value="F:ABC-type vitamin B12 transporter activity"/>
    <property type="evidence" value="ECO:0007669"/>
    <property type="project" value="UniProtKB-UniRule"/>
</dbReference>
<dbReference type="InterPro" id="IPR002586">
    <property type="entry name" value="CobQ/CobB/MinD/ParA_Nub-bd_dom"/>
</dbReference>
<dbReference type="GO" id="GO:0003824">
    <property type="term" value="F:catalytic activity"/>
    <property type="evidence" value="ECO:0007669"/>
    <property type="project" value="InterPro"/>
</dbReference>
<sequence length="464" mass="52364">MPSIMVGGTTSSAGKSVIVAALCRILSKMGYEVAPFKAQNMSLNSYITKEGHEIAYAQAFQAFACGKEPDVRMNPVLLKPKGNLKSQLIVMGKARKDVSALKYYREIPELMKTVERAYRELESENDFVIIEGAGGMAEINLYDRDMANIGIARIARPDVYIVSDIDRGGTFASLYGTYSLLPDDVRALVRGFIINKFRGYENLLYSGIDELEKLTGVRVVGIVPYFDGNLPSEDSLSIDEWQDGGEIGIIRLPRVSNFTDFEPVRDIVSFVSPKDEIDDYSAIVIPGTKETLHDLKELKRWGMDRKIVKFSRDRPVIGICGGFQILGREIIDRLENIRARGLGLIDSVTEFVAYDKITRQVEKRITERVAIIDGIVGETVRGYEIHMGRTISDRPVFEDDGGMNESGLVWGTYLHGLFFNENVRKEFYRYLNRKYVPYEDPIDKFVEMIHKKIDLDLILSGAMR</sequence>
<dbReference type="SUPFAM" id="SSF52540">
    <property type="entry name" value="P-loop containing nucleoside triphosphate hydrolases"/>
    <property type="match status" value="1"/>
</dbReference>
<comment type="pathway">
    <text evidence="1 7">Cofactor biosynthesis; adenosylcobalamin biosynthesis.</text>
</comment>
<dbReference type="Proteomes" id="UP000030624">
    <property type="component" value="Chromosome"/>
</dbReference>
<dbReference type="CDD" id="cd05389">
    <property type="entry name" value="CobQ_N"/>
    <property type="match status" value="1"/>
</dbReference>
<dbReference type="HOGENOM" id="CLU_019250_2_2_2"/>
<evidence type="ECO:0000259" key="9">
    <source>
        <dbReference type="Pfam" id="PF07685"/>
    </source>
</evidence>
<comment type="similarity">
    <text evidence="2 7">Belongs to the CobB/CobQ family. CobQ subfamily.</text>
</comment>
<dbReference type="Pfam" id="PF07685">
    <property type="entry name" value="GATase_3"/>
    <property type="match status" value="1"/>
</dbReference>